<evidence type="ECO:0000256" key="1">
    <source>
        <dbReference type="ARBA" id="ARBA00010641"/>
    </source>
</evidence>
<dbReference type="Gene3D" id="1.10.1740.10">
    <property type="match status" value="1"/>
</dbReference>
<dbReference type="SUPFAM" id="SSF88659">
    <property type="entry name" value="Sigma3 and sigma4 domains of RNA polymerase sigma factors"/>
    <property type="match status" value="1"/>
</dbReference>
<dbReference type="GO" id="GO:0006352">
    <property type="term" value="P:DNA-templated transcription initiation"/>
    <property type="evidence" value="ECO:0007669"/>
    <property type="project" value="InterPro"/>
</dbReference>
<evidence type="ECO:0000256" key="4">
    <source>
        <dbReference type="ARBA" id="ARBA00023125"/>
    </source>
</evidence>
<evidence type="ECO:0000256" key="5">
    <source>
        <dbReference type="ARBA" id="ARBA00023163"/>
    </source>
</evidence>
<dbReference type="NCBIfam" id="TIGR02937">
    <property type="entry name" value="sigma70-ECF"/>
    <property type="match status" value="1"/>
</dbReference>
<dbReference type="InterPro" id="IPR013249">
    <property type="entry name" value="RNA_pol_sigma70_r4_t2"/>
</dbReference>
<dbReference type="PANTHER" id="PTHR43133:SF8">
    <property type="entry name" value="RNA POLYMERASE SIGMA FACTOR HI_1459-RELATED"/>
    <property type="match status" value="1"/>
</dbReference>
<feature type="domain" description="RNA polymerase sigma factor 70 region 4 type 2" evidence="7">
    <location>
        <begin position="148"/>
        <end position="197"/>
    </location>
</feature>
<dbReference type="GO" id="GO:0003677">
    <property type="term" value="F:DNA binding"/>
    <property type="evidence" value="ECO:0007669"/>
    <property type="project" value="UniProtKB-KW"/>
</dbReference>
<evidence type="ECO:0000259" key="7">
    <source>
        <dbReference type="Pfam" id="PF08281"/>
    </source>
</evidence>
<dbReference type="KEGG" id="cbae:COR50_08005"/>
<dbReference type="InterPro" id="IPR039425">
    <property type="entry name" value="RNA_pol_sigma-70-like"/>
</dbReference>
<keyword evidence="5" id="KW-0804">Transcription</keyword>
<evidence type="ECO:0000256" key="3">
    <source>
        <dbReference type="ARBA" id="ARBA00023082"/>
    </source>
</evidence>
<dbReference type="RefSeq" id="WP_098193515.1">
    <property type="nucleotide sequence ID" value="NZ_CP023777.1"/>
</dbReference>
<feature type="domain" description="RNA polymerase sigma-70 region 2" evidence="6">
    <location>
        <begin position="31"/>
        <end position="95"/>
    </location>
</feature>
<organism evidence="8 9">
    <name type="scientific">Chitinophaga caeni</name>
    <dbReference type="NCBI Taxonomy" id="2029983"/>
    <lineage>
        <taxon>Bacteria</taxon>
        <taxon>Pseudomonadati</taxon>
        <taxon>Bacteroidota</taxon>
        <taxon>Chitinophagia</taxon>
        <taxon>Chitinophagales</taxon>
        <taxon>Chitinophagaceae</taxon>
        <taxon>Chitinophaga</taxon>
    </lineage>
</organism>
<evidence type="ECO:0000256" key="2">
    <source>
        <dbReference type="ARBA" id="ARBA00023015"/>
    </source>
</evidence>
<keyword evidence="4" id="KW-0238">DNA-binding</keyword>
<dbReference type="Pfam" id="PF04542">
    <property type="entry name" value="Sigma70_r2"/>
    <property type="match status" value="1"/>
</dbReference>
<protein>
    <submittedName>
        <fullName evidence="8">RNA polymerase subunit sigma-24</fullName>
    </submittedName>
</protein>
<keyword evidence="9" id="KW-1185">Reference proteome</keyword>
<keyword evidence="3" id="KW-0731">Sigma factor</keyword>
<dbReference type="PANTHER" id="PTHR43133">
    <property type="entry name" value="RNA POLYMERASE ECF-TYPE SIGMA FACTO"/>
    <property type="match status" value="1"/>
</dbReference>
<dbReference type="Gene3D" id="1.10.10.10">
    <property type="entry name" value="Winged helix-like DNA-binding domain superfamily/Winged helix DNA-binding domain"/>
    <property type="match status" value="1"/>
</dbReference>
<dbReference type="InterPro" id="IPR013325">
    <property type="entry name" value="RNA_pol_sigma_r2"/>
</dbReference>
<dbReference type="InterPro" id="IPR013324">
    <property type="entry name" value="RNA_pol_sigma_r3/r4-like"/>
</dbReference>
<reference evidence="8 9" key="1">
    <citation type="submission" date="2017-10" db="EMBL/GenBank/DDBJ databases">
        <title>Paenichitinophaga pekingensis gen. nov., sp. nov., isolated from activated sludge.</title>
        <authorList>
            <person name="Jin D."/>
            <person name="Kong X."/>
            <person name="Deng Y."/>
            <person name="Bai Z."/>
        </authorList>
    </citation>
    <scope>NUCLEOTIDE SEQUENCE [LARGE SCALE GENOMIC DNA]</scope>
    <source>
        <strain evidence="8 9">13</strain>
    </source>
</reference>
<dbReference type="OrthoDB" id="9785675at2"/>
<gene>
    <name evidence="8" type="ORF">COR50_08005</name>
</gene>
<evidence type="ECO:0000313" key="9">
    <source>
        <dbReference type="Proteomes" id="UP000220133"/>
    </source>
</evidence>
<dbReference type="Proteomes" id="UP000220133">
    <property type="component" value="Chromosome"/>
</dbReference>
<dbReference type="AlphaFoldDB" id="A0A291QTE0"/>
<keyword evidence="2" id="KW-0805">Transcription regulation</keyword>
<dbReference type="GO" id="GO:0016987">
    <property type="term" value="F:sigma factor activity"/>
    <property type="evidence" value="ECO:0007669"/>
    <property type="project" value="UniProtKB-KW"/>
</dbReference>
<dbReference type="EMBL" id="CP023777">
    <property type="protein sequence ID" value="ATL47133.1"/>
    <property type="molecule type" value="Genomic_DNA"/>
</dbReference>
<accession>A0A291QTE0</accession>
<dbReference type="Pfam" id="PF08281">
    <property type="entry name" value="Sigma70_r4_2"/>
    <property type="match status" value="1"/>
</dbReference>
<proteinExistence type="inferred from homology"/>
<evidence type="ECO:0000313" key="8">
    <source>
        <dbReference type="EMBL" id="ATL47133.1"/>
    </source>
</evidence>
<comment type="similarity">
    <text evidence="1">Belongs to the sigma-70 factor family. ECF subfamily.</text>
</comment>
<dbReference type="SUPFAM" id="SSF88946">
    <property type="entry name" value="Sigma2 domain of RNA polymerase sigma factors"/>
    <property type="match status" value="1"/>
</dbReference>
<name>A0A291QTE0_9BACT</name>
<sequence length="210" mass="24145">MSRLQEHLPPDHELVARVLQGEQQAFEIIMRASAGLVAHVVYRLISKVEDREDLTQDIYLKVYRQLPRFEFRSRLNTWIGRIAYTTCLNYLKKKKLLLIGAGTYEDGNGDGAGDDGASWLAKNYFEGMGNSENPEKRLLGKEIEFYINDSLEQLQPLQQLLIVLHHQQEMGIQEIAGIVEMPEGTVKSHLFRARKSMKSFLVKKLKKDEL</sequence>
<evidence type="ECO:0000259" key="6">
    <source>
        <dbReference type="Pfam" id="PF04542"/>
    </source>
</evidence>
<dbReference type="InterPro" id="IPR014284">
    <property type="entry name" value="RNA_pol_sigma-70_dom"/>
</dbReference>
<dbReference type="InterPro" id="IPR036388">
    <property type="entry name" value="WH-like_DNA-bd_sf"/>
</dbReference>
<dbReference type="InterPro" id="IPR007627">
    <property type="entry name" value="RNA_pol_sigma70_r2"/>
</dbReference>